<dbReference type="RefSeq" id="WP_044401923.1">
    <property type="nucleotide sequence ID" value="NZ_JXYQ01000070.1"/>
</dbReference>
<dbReference type="InterPro" id="IPR013783">
    <property type="entry name" value="Ig-like_fold"/>
</dbReference>
<protein>
    <submittedName>
        <fullName evidence="3">Iron dicitrate transport regulator FecR</fullName>
    </submittedName>
</protein>
<feature type="signal peptide" evidence="1">
    <location>
        <begin position="1"/>
        <end position="24"/>
    </location>
</feature>
<evidence type="ECO:0000313" key="3">
    <source>
        <dbReference type="EMBL" id="KJA09166.1"/>
    </source>
</evidence>
<evidence type="ECO:0000313" key="4">
    <source>
        <dbReference type="Proteomes" id="UP000032566"/>
    </source>
</evidence>
<dbReference type="Gene3D" id="3.10.350.10">
    <property type="entry name" value="LysM domain"/>
    <property type="match status" value="1"/>
</dbReference>
<proteinExistence type="predicted"/>
<feature type="chain" id="PRO_5002320599" evidence="1">
    <location>
        <begin position="25"/>
        <end position="572"/>
    </location>
</feature>
<dbReference type="PROSITE" id="PS51782">
    <property type="entry name" value="LYSM"/>
    <property type="match status" value="1"/>
</dbReference>
<dbReference type="PIRSF" id="PIRSF029644">
    <property type="entry name" value="UCP029644"/>
    <property type="match status" value="1"/>
</dbReference>
<dbReference type="Proteomes" id="UP000032566">
    <property type="component" value="Unassembled WGS sequence"/>
</dbReference>
<dbReference type="PATRIC" id="fig|80878.5.peg.3571"/>
<dbReference type="CDD" id="cd00118">
    <property type="entry name" value="LysM"/>
    <property type="match status" value="1"/>
</dbReference>
<reference evidence="3 4" key="1">
    <citation type="submission" date="2014-12" db="EMBL/GenBank/DDBJ databases">
        <title>Isolation of bacteria from lake water.</title>
        <authorList>
            <person name="Sheng K.-Y."/>
            <person name="Chin P.-S."/>
            <person name="Chan K.-G."/>
            <person name="Tan G.S."/>
        </authorList>
    </citation>
    <scope>NUCLEOTIDE SEQUENCE [LARGE SCALE GENOMIC DNA]</scope>
    <source>
        <strain evidence="3 4">KY4</strain>
    </source>
</reference>
<dbReference type="EMBL" id="JXYQ01000070">
    <property type="protein sequence ID" value="KJA09166.1"/>
    <property type="molecule type" value="Genomic_DNA"/>
</dbReference>
<dbReference type="AlphaFoldDB" id="A0A0D7K491"/>
<keyword evidence="1" id="KW-0732">Signal</keyword>
<comment type="caution">
    <text evidence="3">The sequence shown here is derived from an EMBL/GenBank/DDBJ whole genome shotgun (WGS) entry which is preliminary data.</text>
</comment>
<dbReference type="Pfam" id="PF01476">
    <property type="entry name" value="LysM"/>
    <property type="match status" value="1"/>
</dbReference>
<feature type="domain" description="LysM" evidence="2">
    <location>
        <begin position="31"/>
        <end position="78"/>
    </location>
</feature>
<dbReference type="Pfam" id="PF04773">
    <property type="entry name" value="FecR"/>
    <property type="match status" value="1"/>
</dbReference>
<dbReference type="Gene3D" id="2.60.120.1440">
    <property type="match status" value="1"/>
</dbReference>
<accession>A0A0D7K491</accession>
<name>A0A0D7K491_9BURK</name>
<dbReference type="InterPro" id="IPR018392">
    <property type="entry name" value="LysM"/>
</dbReference>
<dbReference type="InterPro" id="IPR036779">
    <property type="entry name" value="LysM_dom_sf"/>
</dbReference>
<organism evidence="3 4">
    <name type="scientific">Acidovorax temperans</name>
    <dbReference type="NCBI Taxonomy" id="80878"/>
    <lineage>
        <taxon>Bacteria</taxon>
        <taxon>Pseudomonadati</taxon>
        <taxon>Pseudomonadota</taxon>
        <taxon>Betaproteobacteria</taxon>
        <taxon>Burkholderiales</taxon>
        <taxon>Comamonadaceae</taxon>
        <taxon>Acidovorax</taxon>
    </lineage>
</organism>
<sequence>MPLSAALLAAGAVLMASLAPGAWAADQKDETPHVVQAGDRLEGLSQSYFGTPRLWHQLQARNKVKDPRQLQPGSVVWIPVGLLPAESAQVEFVHGDVKVHTAEQGAAANTAAAVNPPVAAGTMLAEGTRLQVGPEGFVTVRLADGSVVKVSAQSDVQLRQLRRRGRAGSVQSVVEIQRGSVESSVAPSTDASRRFEVHTPRAVTSVRGTRFGVTLSESGDTTAAVLQGAVAVQSRTADNPALHTATATVLQPGQGLAVQADGTVGSPRSLLPTPDLTSLPAAVHDLGLLALNVTAQAGASAYQAIVARDAELTQVLRSGTFANGQLRWKGLDDGQYFISVRAIDAAGIAGLPATQPLTVKTQPVPPLYQKPAPDAVVSNAGGQLLCTQVAGVRWYRIQVAPQADFNAPVLDESRLDSCQLSVAQLPVGRYFWRAASVRELPGGGVDQGPFAAPQPFKLVQQPPALSAHALQADDGGTTVSLRWPGQAGQRYRLQLATEMHFEKPVLDTLLDEPQWATSDLAAGTYFLRVQVLDPSGLQGDFSPARSIRVGTGFSTGWGLPVSDSSGEPVRRP</sequence>
<dbReference type="InterPro" id="IPR006860">
    <property type="entry name" value="FecR"/>
</dbReference>
<gene>
    <name evidence="3" type="ORF">RP29_18050</name>
</gene>
<dbReference type="SMART" id="SM00257">
    <property type="entry name" value="LysM"/>
    <property type="match status" value="1"/>
</dbReference>
<dbReference type="Gene3D" id="2.60.40.10">
    <property type="entry name" value="Immunoglobulins"/>
    <property type="match status" value="2"/>
</dbReference>
<dbReference type="STRING" id="80878.RP29_18050"/>
<dbReference type="PANTHER" id="PTHR38731">
    <property type="entry name" value="LIPL45-RELATED LIPOPROTEIN-RELATED"/>
    <property type="match status" value="1"/>
</dbReference>
<keyword evidence="4" id="KW-1185">Reference proteome</keyword>
<evidence type="ECO:0000256" key="1">
    <source>
        <dbReference type="SAM" id="SignalP"/>
    </source>
</evidence>
<dbReference type="InterPro" id="IPR016930">
    <property type="entry name" value="UCP029644"/>
</dbReference>
<evidence type="ECO:0000259" key="2">
    <source>
        <dbReference type="PROSITE" id="PS51782"/>
    </source>
</evidence>